<dbReference type="RefSeq" id="WP_203892879.1">
    <property type="nucleotide sequence ID" value="NZ_BOOH01000039.1"/>
</dbReference>
<dbReference type="InterPro" id="IPR007278">
    <property type="entry name" value="DUF397"/>
</dbReference>
<reference evidence="2 3" key="1">
    <citation type="submission" date="2021-01" db="EMBL/GenBank/DDBJ databases">
        <title>Whole genome shotgun sequence of Planobispora longispora NBRC 13918.</title>
        <authorList>
            <person name="Komaki H."/>
            <person name="Tamura T."/>
        </authorList>
    </citation>
    <scope>NUCLEOTIDE SEQUENCE [LARGE SCALE GENOMIC DNA]</scope>
    <source>
        <strain evidence="2 3">NBRC 13918</strain>
    </source>
</reference>
<feature type="domain" description="DUF397" evidence="1">
    <location>
        <begin position="7"/>
        <end position="58"/>
    </location>
</feature>
<dbReference type="Pfam" id="PF04149">
    <property type="entry name" value="DUF397"/>
    <property type="match status" value="1"/>
</dbReference>
<protein>
    <submittedName>
        <fullName evidence="2">DUF397 domain-containing protein</fullName>
    </submittedName>
</protein>
<dbReference type="AlphaFoldDB" id="A0A8J3RMH0"/>
<evidence type="ECO:0000259" key="1">
    <source>
        <dbReference type="Pfam" id="PF04149"/>
    </source>
</evidence>
<comment type="caution">
    <text evidence="2">The sequence shown here is derived from an EMBL/GenBank/DDBJ whole genome shotgun (WGS) entry which is preliminary data.</text>
</comment>
<gene>
    <name evidence="2" type="ORF">Plo01_47960</name>
</gene>
<evidence type="ECO:0000313" key="2">
    <source>
        <dbReference type="EMBL" id="GIH78367.1"/>
    </source>
</evidence>
<dbReference type="Proteomes" id="UP000616724">
    <property type="component" value="Unassembled WGS sequence"/>
</dbReference>
<organism evidence="2 3">
    <name type="scientific">Planobispora longispora</name>
    <dbReference type="NCBI Taxonomy" id="28887"/>
    <lineage>
        <taxon>Bacteria</taxon>
        <taxon>Bacillati</taxon>
        <taxon>Actinomycetota</taxon>
        <taxon>Actinomycetes</taxon>
        <taxon>Streptosporangiales</taxon>
        <taxon>Streptosporangiaceae</taxon>
        <taxon>Planobispora</taxon>
    </lineage>
</organism>
<name>A0A8J3RMH0_9ACTN</name>
<sequence>MTDLSNAVWRKSSLSGSGNNCVEVADLPGLVAIRDSKDPHGPALLFSPAEWRAFTTGICNGRFDDLI</sequence>
<accession>A0A8J3RMH0</accession>
<proteinExistence type="predicted"/>
<keyword evidence="3" id="KW-1185">Reference proteome</keyword>
<evidence type="ECO:0000313" key="3">
    <source>
        <dbReference type="Proteomes" id="UP000616724"/>
    </source>
</evidence>
<dbReference type="EMBL" id="BOOH01000039">
    <property type="protein sequence ID" value="GIH78367.1"/>
    <property type="molecule type" value="Genomic_DNA"/>
</dbReference>